<evidence type="ECO:0000313" key="3">
    <source>
        <dbReference type="Proteomes" id="UP001342826"/>
    </source>
</evidence>
<gene>
    <name evidence="2" type="ORF">P9271_09890</name>
</gene>
<reference evidence="2 3" key="1">
    <citation type="submission" date="2023-03" db="EMBL/GenBank/DDBJ databases">
        <title>Bacillus Genome Sequencing.</title>
        <authorList>
            <person name="Dunlap C."/>
        </authorList>
    </citation>
    <scope>NUCLEOTIDE SEQUENCE [LARGE SCALE GENOMIC DNA]</scope>
    <source>
        <strain evidence="2 3">NRS-1717</strain>
    </source>
</reference>
<name>A0ABU6NWZ3_9BACI</name>
<dbReference type="Proteomes" id="UP001342826">
    <property type="component" value="Unassembled WGS sequence"/>
</dbReference>
<sequence length="239" mass="26941">MSGPLLVFLHGGGVNGWMWDKQVEYFKHYHCLVPTLPGHGLQTEKVPFSIHDCALEIIQLIEEKRTEKEIILIGFSLGAQVVIEILSIAPNLVSYAVINSANVMNTRFMDTMVAPLIKITSGLVKNKTFAKMQAKQLYISEQYFETYYRESIEMDTDNLINILKESFSYEMPSSFSKSSAKILVTVGEKEKPIMKKSAAKIAEQNSNCKEMIIPRIGHGFPLADPDSFNETVEAWINDN</sequence>
<feature type="domain" description="AB hydrolase-1" evidence="1">
    <location>
        <begin position="6"/>
        <end position="230"/>
    </location>
</feature>
<dbReference type="EMBL" id="JARTFS010000006">
    <property type="protein sequence ID" value="MED4401625.1"/>
    <property type="molecule type" value="Genomic_DNA"/>
</dbReference>
<dbReference type="InterPro" id="IPR029058">
    <property type="entry name" value="AB_hydrolase_fold"/>
</dbReference>
<dbReference type="SUPFAM" id="SSF53474">
    <property type="entry name" value="alpha/beta-Hydrolases"/>
    <property type="match status" value="1"/>
</dbReference>
<proteinExistence type="predicted"/>
<keyword evidence="2" id="KW-0378">Hydrolase</keyword>
<comment type="caution">
    <text evidence="2">The sequence shown here is derived from an EMBL/GenBank/DDBJ whole genome shotgun (WGS) entry which is preliminary data.</text>
</comment>
<dbReference type="Gene3D" id="3.40.50.1820">
    <property type="entry name" value="alpha/beta hydrolase"/>
    <property type="match status" value="1"/>
</dbReference>
<keyword evidence="3" id="KW-1185">Reference proteome</keyword>
<evidence type="ECO:0000259" key="1">
    <source>
        <dbReference type="Pfam" id="PF12697"/>
    </source>
</evidence>
<evidence type="ECO:0000313" key="2">
    <source>
        <dbReference type="EMBL" id="MED4401625.1"/>
    </source>
</evidence>
<dbReference type="PANTHER" id="PTHR43798">
    <property type="entry name" value="MONOACYLGLYCEROL LIPASE"/>
    <property type="match status" value="1"/>
</dbReference>
<protein>
    <submittedName>
        <fullName evidence="2">Alpha/beta hydrolase</fullName>
    </submittedName>
</protein>
<dbReference type="RefSeq" id="WP_328015217.1">
    <property type="nucleotide sequence ID" value="NZ_JARTFS010000006.1"/>
</dbReference>
<dbReference type="InterPro" id="IPR050266">
    <property type="entry name" value="AB_hydrolase_sf"/>
</dbReference>
<accession>A0ABU6NWZ3</accession>
<organism evidence="2 3">
    <name type="scientific">Metabacillus fastidiosus</name>
    <dbReference type="NCBI Taxonomy" id="1458"/>
    <lineage>
        <taxon>Bacteria</taxon>
        <taxon>Bacillati</taxon>
        <taxon>Bacillota</taxon>
        <taxon>Bacilli</taxon>
        <taxon>Bacillales</taxon>
        <taxon>Bacillaceae</taxon>
        <taxon>Metabacillus</taxon>
    </lineage>
</organism>
<dbReference type="GO" id="GO:0016787">
    <property type="term" value="F:hydrolase activity"/>
    <property type="evidence" value="ECO:0007669"/>
    <property type="project" value="UniProtKB-KW"/>
</dbReference>
<dbReference type="Pfam" id="PF12697">
    <property type="entry name" value="Abhydrolase_6"/>
    <property type="match status" value="1"/>
</dbReference>
<dbReference type="InterPro" id="IPR000073">
    <property type="entry name" value="AB_hydrolase_1"/>
</dbReference>